<dbReference type="CDD" id="cd11712">
    <property type="entry name" value="GINS_A_psf2"/>
    <property type="match status" value="1"/>
</dbReference>
<dbReference type="VEuPathDB" id="FungiDB:EMCG_01564"/>
<dbReference type="Pfam" id="PF25005">
    <property type="entry name" value="PSF2_N"/>
    <property type="match status" value="1"/>
</dbReference>
<dbReference type="InterPro" id="IPR007257">
    <property type="entry name" value="GINS_Psf2"/>
</dbReference>
<evidence type="ECO:0000256" key="10">
    <source>
        <dbReference type="SAM" id="MobiDB-lite"/>
    </source>
</evidence>
<dbReference type="GO" id="GO:0006260">
    <property type="term" value="P:DNA replication"/>
    <property type="evidence" value="ECO:0007669"/>
    <property type="project" value="UniProtKB-KW"/>
</dbReference>
<dbReference type="FunFam" id="3.40.5.50:FF:000001">
    <property type="entry name" value="DNA replication complex GINS protein PSF2"/>
    <property type="match status" value="1"/>
</dbReference>
<keyword evidence="6" id="KW-0235">DNA replication</keyword>
<dbReference type="PIRSF" id="PIRSF028998">
    <property type="entry name" value="GINS_Psf2_subgr"/>
    <property type="match status" value="1"/>
</dbReference>
<dbReference type="Pfam" id="PF05916">
    <property type="entry name" value="Sld5"/>
    <property type="match status" value="1"/>
</dbReference>
<feature type="domain" description="DNA replication complex GINS protein PSF2 N-terminal" evidence="12">
    <location>
        <begin position="48"/>
        <end position="107"/>
    </location>
</feature>
<keyword evidence="8" id="KW-0539">Nucleus</keyword>
<dbReference type="PANTHER" id="PTHR12772">
    <property type="entry name" value="DNA REPLICATION COMPLEX GINS PROTEIN PSF2"/>
    <property type="match status" value="1"/>
</dbReference>
<dbReference type="SUPFAM" id="SSF160059">
    <property type="entry name" value="PriA/YqbF domain"/>
    <property type="match status" value="1"/>
</dbReference>
<dbReference type="Proteomes" id="UP000226031">
    <property type="component" value="Unassembled WGS sequence"/>
</dbReference>
<dbReference type="InterPro" id="IPR056784">
    <property type="entry name" value="PSF2_N"/>
</dbReference>
<dbReference type="InterPro" id="IPR021151">
    <property type="entry name" value="GINS_A"/>
</dbReference>
<evidence type="ECO:0000259" key="11">
    <source>
        <dbReference type="Pfam" id="PF05916"/>
    </source>
</evidence>
<dbReference type="InterPro" id="IPR036224">
    <property type="entry name" value="GINS_bundle-like_dom_sf"/>
</dbReference>
<dbReference type="GO" id="GO:0007059">
    <property type="term" value="P:chromosome segregation"/>
    <property type="evidence" value="ECO:0007669"/>
    <property type="project" value="UniProtKB-KW"/>
</dbReference>
<feature type="compositionally biased region" description="Acidic residues" evidence="10">
    <location>
        <begin position="300"/>
        <end position="310"/>
    </location>
</feature>
<accession>A0A2B7ZBA1</accession>
<reference evidence="13 14" key="1">
    <citation type="submission" date="2017-10" db="EMBL/GenBank/DDBJ databases">
        <title>Comparative genomics in systemic dimorphic fungi from Ajellomycetaceae.</title>
        <authorList>
            <person name="Munoz J.F."/>
            <person name="Mcewen J.G."/>
            <person name="Clay O.K."/>
            <person name="Cuomo C.A."/>
        </authorList>
    </citation>
    <scope>NUCLEOTIDE SEQUENCE [LARGE SCALE GENOMIC DNA]</scope>
    <source>
        <strain evidence="13 14">UAMH4076</strain>
    </source>
</reference>
<evidence type="ECO:0000313" key="13">
    <source>
        <dbReference type="EMBL" id="PGH31246.1"/>
    </source>
</evidence>
<keyword evidence="7" id="KW-0159">Chromosome partition</keyword>
<evidence type="ECO:0000256" key="7">
    <source>
        <dbReference type="ARBA" id="ARBA00022829"/>
    </source>
</evidence>
<dbReference type="EMBL" id="PDND01000135">
    <property type="protein sequence ID" value="PGH31246.1"/>
    <property type="molecule type" value="Genomic_DNA"/>
</dbReference>
<dbReference type="Gene3D" id="3.40.5.50">
    <property type="match status" value="1"/>
</dbReference>
<organism evidence="13 14">
    <name type="scientific">[Emmonsia] crescens</name>
    <dbReference type="NCBI Taxonomy" id="73230"/>
    <lineage>
        <taxon>Eukaryota</taxon>
        <taxon>Fungi</taxon>
        <taxon>Dikarya</taxon>
        <taxon>Ascomycota</taxon>
        <taxon>Pezizomycotina</taxon>
        <taxon>Eurotiomycetes</taxon>
        <taxon>Eurotiomycetidae</taxon>
        <taxon>Onygenales</taxon>
        <taxon>Ajellomycetaceae</taxon>
        <taxon>Emergomyces</taxon>
    </lineage>
</organism>
<dbReference type="PANTHER" id="PTHR12772:SF0">
    <property type="entry name" value="DNA REPLICATION COMPLEX GINS PROTEIN PSF2"/>
    <property type="match status" value="1"/>
</dbReference>
<evidence type="ECO:0000313" key="14">
    <source>
        <dbReference type="Proteomes" id="UP000226031"/>
    </source>
</evidence>
<proteinExistence type="inferred from homology"/>
<evidence type="ECO:0000256" key="9">
    <source>
        <dbReference type="ARBA" id="ARBA00025163"/>
    </source>
</evidence>
<dbReference type="GO" id="GO:0000811">
    <property type="term" value="C:GINS complex"/>
    <property type="evidence" value="ECO:0007669"/>
    <property type="project" value="TreeGrafter"/>
</dbReference>
<comment type="subunit">
    <text evidence="3">Component of the GINS complex which is a heterotetramer of SLD5, PSF1, PSF2 and PSF3.</text>
</comment>
<dbReference type="AlphaFoldDB" id="A0A2B7ZBA1"/>
<sequence>MTKPISHSARFIYEDSGELWNKADARKQSGSNNLKDLSMAFPLPRGITPPEIAFLCEMEMVTVIPRQRLEKLELLGGPIPPLLPPRRTNLPLWLALLLKRQRRANILPPPWLNPEALSLILEVETDRDSLGDAFSPHPPLKDRDNVAGNRNNGTPAPQYTLDGQLYYPTPPFLLQNTAEDRTTAPSITGPSLPYHWLELATMLLDVASDDLVEADQIRRLIRDLREVRLAKMRIQVEGLDATAVGGGDGLPLTGVGAMEIGESRGFMSGVAETFRQIGASKEEAAREREAEEAANTQYDETNDDYDDMEL</sequence>
<keyword evidence="14" id="KW-1185">Reference proteome</keyword>
<dbReference type="FunFam" id="1.20.58.1020:FF:000001">
    <property type="entry name" value="DNA replication complex GINS protein PSF2"/>
    <property type="match status" value="1"/>
</dbReference>
<feature type="region of interest" description="Disordered" evidence="10">
    <location>
        <begin position="278"/>
        <end position="310"/>
    </location>
</feature>
<feature type="domain" description="GINS subunit" evidence="11">
    <location>
        <begin position="174"/>
        <end position="277"/>
    </location>
</feature>
<evidence type="ECO:0000256" key="8">
    <source>
        <dbReference type="ARBA" id="ARBA00023242"/>
    </source>
</evidence>
<dbReference type="GO" id="GO:0000727">
    <property type="term" value="P:double-strand break repair via break-induced replication"/>
    <property type="evidence" value="ECO:0007669"/>
    <property type="project" value="TreeGrafter"/>
</dbReference>
<dbReference type="SUPFAM" id="SSF158573">
    <property type="entry name" value="GINS helical bundle-like"/>
    <property type="match status" value="1"/>
</dbReference>
<feature type="compositionally biased region" description="Basic and acidic residues" evidence="10">
    <location>
        <begin position="280"/>
        <end position="291"/>
    </location>
</feature>
<evidence type="ECO:0000256" key="1">
    <source>
        <dbReference type="ARBA" id="ARBA00004123"/>
    </source>
</evidence>
<dbReference type="STRING" id="73230.A0A2B7ZBA1"/>
<protein>
    <recommendedName>
        <fullName evidence="5">DNA replication complex GINS protein PSF2</fullName>
    </recommendedName>
    <alternativeName>
        <fullName evidence="4">DNA replication complex GINS protein psf2</fullName>
    </alternativeName>
</protein>
<comment type="caution">
    <text evidence="13">The sequence shown here is derived from an EMBL/GenBank/DDBJ whole genome shotgun (WGS) entry which is preliminary data.</text>
</comment>
<evidence type="ECO:0000256" key="6">
    <source>
        <dbReference type="ARBA" id="ARBA00022705"/>
    </source>
</evidence>
<evidence type="ECO:0000259" key="12">
    <source>
        <dbReference type="Pfam" id="PF25005"/>
    </source>
</evidence>
<evidence type="ECO:0000256" key="2">
    <source>
        <dbReference type="ARBA" id="ARBA00010565"/>
    </source>
</evidence>
<comment type="similarity">
    <text evidence="2">Belongs to the GINS2/PSF2 family.</text>
</comment>
<gene>
    <name evidence="13" type="ORF">GX50_05983</name>
</gene>
<dbReference type="Gene3D" id="1.20.58.1020">
    <property type="match status" value="1"/>
</dbReference>
<name>A0A2B7ZBA1_9EURO</name>
<comment type="subcellular location">
    <subcellularLocation>
        <location evidence="1">Nucleus</location>
    </subcellularLocation>
</comment>
<evidence type="ECO:0000256" key="3">
    <source>
        <dbReference type="ARBA" id="ARBA00011352"/>
    </source>
</evidence>
<feature type="region of interest" description="Disordered" evidence="10">
    <location>
        <begin position="133"/>
        <end position="152"/>
    </location>
</feature>
<comment type="function">
    <text evidence="9">The GINS complex plays an essential role in the initiation of DNA replication. Has a role in chromosome segregation.</text>
</comment>
<evidence type="ECO:0000256" key="5">
    <source>
        <dbReference type="ARBA" id="ARBA00015139"/>
    </source>
</evidence>
<evidence type="ECO:0000256" key="4">
    <source>
        <dbReference type="ARBA" id="ARBA00013969"/>
    </source>
</evidence>